<dbReference type="Proteomes" id="UP000305401">
    <property type="component" value="Unassembled WGS sequence"/>
</dbReference>
<keyword evidence="2" id="KW-1185">Reference proteome</keyword>
<sequence length="256" mass="28832">MFVDTHTHPYLPDFENPESIIQNAVGNGVGHMILPAVDMSSIEPMLKLHAKFPEHTSLAFGLHPTEVGNNHAEVIEHMKNLSRQHNIIAVGEIGIDLYWDKSNLKAQREAFKQQIEWALEYDLPVIIHCRDGLTDTLDVLQHCPAIPRGVMHSFSGTPDDVELIRQTGDFYFGINGIVTFKNSHLRDSLQAIGLDRILLETDAPYLAPVPVRGKRCEPAYLVHTANHIARHMNITVEKLAEITTLNTNKLFRQNIV</sequence>
<accession>A0AC61S8E1</accession>
<protein>
    <submittedName>
        <fullName evidence="1">TatD family deoxyribonuclease</fullName>
    </submittedName>
</protein>
<evidence type="ECO:0000313" key="1">
    <source>
        <dbReference type="EMBL" id="THG55295.1"/>
    </source>
</evidence>
<dbReference type="EMBL" id="SSTG01000002">
    <property type="protein sequence ID" value="THG55295.1"/>
    <property type="molecule type" value="Genomic_DNA"/>
</dbReference>
<comment type="caution">
    <text evidence="1">The sequence shown here is derived from an EMBL/GenBank/DDBJ whole genome shotgun (WGS) entry which is preliminary data.</text>
</comment>
<reference evidence="1" key="1">
    <citation type="submission" date="2019-04" db="EMBL/GenBank/DDBJ databases">
        <title>Microbes associate with the intestines of laboratory mice.</title>
        <authorList>
            <person name="Navarre W."/>
            <person name="Wong E."/>
            <person name="Huang K.C."/>
            <person name="Tropini C."/>
            <person name="Ng K."/>
            <person name="Yu B."/>
        </authorList>
    </citation>
    <scope>NUCLEOTIDE SEQUENCE</scope>
    <source>
        <strain evidence="1">NM86_A22</strain>
    </source>
</reference>
<gene>
    <name evidence="1" type="ORF">E5990_00375</name>
</gene>
<evidence type="ECO:0000313" key="2">
    <source>
        <dbReference type="Proteomes" id="UP000305401"/>
    </source>
</evidence>
<proteinExistence type="predicted"/>
<organism evidence="1 2">
    <name type="scientific">Muribaculum caecicola</name>
    <dbReference type="NCBI Taxonomy" id="3038144"/>
    <lineage>
        <taxon>Bacteria</taxon>
        <taxon>Pseudomonadati</taxon>
        <taxon>Bacteroidota</taxon>
        <taxon>Bacteroidia</taxon>
        <taxon>Bacteroidales</taxon>
        <taxon>Muribaculaceae</taxon>
        <taxon>Muribaculum</taxon>
    </lineage>
</organism>
<name>A0AC61S8E1_9BACT</name>